<gene>
    <name evidence="1" type="primary">jockey\pol</name>
    <name evidence="1" type="ORF">SNAT2548_LOCUS28087</name>
</gene>
<proteinExistence type="predicted"/>
<organism evidence="1 2">
    <name type="scientific">Symbiodinium natans</name>
    <dbReference type="NCBI Taxonomy" id="878477"/>
    <lineage>
        <taxon>Eukaryota</taxon>
        <taxon>Sar</taxon>
        <taxon>Alveolata</taxon>
        <taxon>Dinophyceae</taxon>
        <taxon>Suessiales</taxon>
        <taxon>Symbiodiniaceae</taxon>
        <taxon>Symbiodinium</taxon>
    </lineage>
</organism>
<dbReference type="EMBL" id="CAJNDS010002502">
    <property type="protein sequence ID" value="CAE7501506.1"/>
    <property type="molecule type" value="Genomic_DNA"/>
</dbReference>
<evidence type="ECO:0000313" key="2">
    <source>
        <dbReference type="Proteomes" id="UP000604046"/>
    </source>
</evidence>
<dbReference type="PANTHER" id="PTHR33129">
    <property type="entry name" value="PROTEIN KINASE DOMAIN-CONTAINING PROTEIN-RELATED"/>
    <property type="match status" value="1"/>
</dbReference>
<evidence type="ECO:0000313" key="1">
    <source>
        <dbReference type="EMBL" id="CAE7501506.1"/>
    </source>
</evidence>
<comment type="caution">
    <text evidence="1">The sequence shown here is derived from an EMBL/GenBank/DDBJ whole genome shotgun (WGS) entry which is preliminary data.</text>
</comment>
<dbReference type="InterPro" id="IPR052980">
    <property type="entry name" value="Crinkler_effector"/>
</dbReference>
<protein>
    <submittedName>
        <fullName evidence="1">Jockey\pol protein</fullName>
    </submittedName>
</protein>
<dbReference type="OrthoDB" id="430204at2759"/>
<sequence>MADGQKQETRSGDRLPWNREVLPDSISIFYFLRCKELEVCQNHYVIDPDRAEDGKVESVSANTIIAPSPDVNHLGEFRKARGLVKLYMAPLTLEETMVYAPYFGVDEQRTTQLFQDFGGVLRKVLATEAEVKDLRKGRESAVGNKGLVRTFFDSGGVLHHSQGAKPLSQVFLIVPSEEDPTDYHVEFAGSGSENALVNKFETELKTLLKPMQQGSQLLDDIFESFAHNILSSGGSFHIRMLGSRAPVFSATLKPSHRQKVNGELELLELLNTAASQPNTYCTAKKETAVIDAGFLDKSGTLHAFQITTGKSHTFKSHKMNDALANMSNPPKRIKLYWVVLAEAFFGFSRKPMAGNINRITVEETVLSLSDPKNPLSKENLEQRLNELPSEKTKLREGLTRRLSAWRSKPQLDSITSKDELAKAHALVTFEESHVEDLCKKLGIWQQAERLKQPVRKWTELVEALKPMPD</sequence>
<accession>A0A812SWA0</accession>
<dbReference type="PANTHER" id="PTHR33129:SF1">
    <property type="entry name" value="ATP-BINDING PROTEIN"/>
    <property type="match status" value="1"/>
</dbReference>
<reference evidence="1" key="1">
    <citation type="submission" date="2021-02" db="EMBL/GenBank/DDBJ databases">
        <authorList>
            <person name="Dougan E. K."/>
            <person name="Rhodes N."/>
            <person name="Thang M."/>
            <person name="Chan C."/>
        </authorList>
    </citation>
    <scope>NUCLEOTIDE SEQUENCE</scope>
</reference>
<dbReference type="Proteomes" id="UP000604046">
    <property type="component" value="Unassembled WGS sequence"/>
</dbReference>
<keyword evidence="2" id="KW-1185">Reference proteome</keyword>
<dbReference type="AlphaFoldDB" id="A0A812SWA0"/>
<name>A0A812SWA0_9DINO</name>